<dbReference type="PROSITE" id="PS51034">
    <property type="entry name" value="ZP_2"/>
    <property type="match status" value="1"/>
</dbReference>
<dbReference type="Pfam" id="PF00100">
    <property type="entry name" value="Zona_pellucida"/>
    <property type="match status" value="1"/>
</dbReference>
<keyword evidence="1 3" id="KW-0732">Signal</keyword>
<dbReference type="Proteomes" id="UP000504630">
    <property type="component" value="Chromosome 13"/>
</dbReference>
<protein>
    <submittedName>
        <fullName evidence="6">Zona pellucida-like domain-containing protein 1</fullName>
    </submittedName>
</protein>
<proteinExistence type="predicted"/>
<dbReference type="PANTHER" id="PTHR14002:SF10">
    <property type="entry name" value="ZONA PELLUCIDA-LIKE DOMAIN-CONTAINING PROTEIN 1-RELATED"/>
    <property type="match status" value="1"/>
</dbReference>
<dbReference type="RefSeq" id="XP_029302362.1">
    <property type="nucleotide sequence ID" value="XM_029446502.1"/>
</dbReference>
<dbReference type="KEGG" id="cgob:115017808"/>
<feature type="signal peptide" evidence="3">
    <location>
        <begin position="1"/>
        <end position="18"/>
    </location>
</feature>
<dbReference type="InterPro" id="IPR001507">
    <property type="entry name" value="ZP_dom"/>
</dbReference>
<feature type="domain" description="ZP" evidence="4">
    <location>
        <begin position="41"/>
        <end position="321"/>
    </location>
</feature>
<evidence type="ECO:0000256" key="3">
    <source>
        <dbReference type="SAM" id="SignalP"/>
    </source>
</evidence>
<dbReference type="InterPro" id="IPR055356">
    <property type="entry name" value="ZP-N"/>
</dbReference>
<dbReference type="SMART" id="SM00241">
    <property type="entry name" value="ZP"/>
    <property type="match status" value="1"/>
</dbReference>
<sequence>MRLVIFVFQLNLFMRSEAQIPEACTISNTNRPPENSDITVVCGTEYMDLSIYLCPMYQAFYNETLMVLNNQINTPECYGTADWSVDPPVLKFRFPMNESAVSSCNNNFKIINEVGTAEFADFSNVQFVNISGTVTSIDPTLGMITYRRKILYKFSCFYPMQYLLNNTQLSVSGSNLAIQDNNGSFISTLSMQLYQDELYQEMLSIPQTGLSLNTMIYVAVKATNLTDRFNVLLDRCYASTRPYPMLNTYYDLFVGCQRDKQTKVELNGVSQEAHFSFETFRFVEHKNQTVSTFYLHCVTRLCEASSCSSLMPDCGASLRRWKREAEYVSSSTTITSPAILVGNLSTGVTVGLRPTNISSSYQTEEKDKYKSTSSLSCYSSPVVMGVIVCNVLLSICFSV</sequence>
<dbReference type="PANTHER" id="PTHR14002">
    <property type="entry name" value="ENDOGLIN/TGF-BETA RECEPTOR TYPE III"/>
    <property type="match status" value="1"/>
</dbReference>
<dbReference type="GeneID" id="115017808"/>
<dbReference type="Pfam" id="PF23344">
    <property type="entry name" value="ZP-N"/>
    <property type="match status" value="1"/>
</dbReference>
<evidence type="ECO:0000313" key="5">
    <source>
        <dbReference type="Proteomes" id="UP000504630"/>
    </source>
</evidence>
<gene>
    <name evidence="6" type="primary">LOC115017808</name>
</gene>
<keyword evidence="2" id="KW-1015">Disulfide bond</keyword>
<dbReference type="OrthoDB" id="9274484at2759"/>
<evidence type="ECO:0000256" key="2">
    <source>
        <dbReference type="ARBA" id="ARBA00023157"/>
    </source>
</evidence>
<evidence type="ECO:0000313" key="6">
    <source>
        <dbReference type="RefSeq" id="XP_029302362.1"/>
    </source>
</evidence>
<dbReference type="InterPro" id="IPR055355">
    <property type="entry name" value="ZP-C"/>
</dbReference>
<evidence type="ECO:0000259" key="4">
    <source>
        <dbReference type="PROSITE" id="PS51034"/>
    </source>
</evidence>
<keyword evidence="5" id="KW-1185">Reference proteome</keyword>
<organism evidence="5 6">
    <name type="scientific">Cottoperca gobio</name>
    <name type="common">Frogmouth</name>
    <name type="synonym">Aphritis gobio</name>
    <dbReference type="NCBI Taxonomy" id="56716"/>
    <lineage>
        <taxon>Eukaryota</taxon>
        <taxon>Metazoa</taxon>
        <taxon>Chordata</taxon>
        <taxon>Craniata</taxon>
        <taxon>Vertebrata</taxon>
        <taxon>Euteleostomi</taxon>
        <taxon>Actinopterygii</taxon>
        <taxon>Neopterygii</taxon>
        <taxon>Teleostei</taxon>
        <taxon>Neoteleostei</taxon>
        <taxon>Acanthomorphata</taxon>
        <taxon>Eupercaria</taxon>
        <taxon>Perciformes</taxon>
        <taxon>Notothenioidei</taxon>
        <taxon>Bovichtidae</taxon>
        <taxon>Cottoperca</taxon>
    </lineage>
</organism>
<dbReference type="InParanoid" id="A0A6J2QYT8"/>
<accession>A0A6J2QYT8</accession>
<dbReference type="InterPro" id="IPR042235">
    <property type="entry name" value="ZP-C_dom"/>
</dbReference>
<dbReference type="AlphaFoldDB" id="A0A6J2QYT8"/>
<feature type="chain" id="PRO_5026941992" evidence="3">
    <location>
        <begin position="19"/>
        <end position="399"/>
    </location>
</feature>
<name>A0A6J2QYT8_COTGO</name>
<dbReference type="Gene3D" id="2.60.40.4100">
    <property type="entry name" value="Zona pellucida, ZP-C domain"/>
    <property type="match status" value="1"/>
</dbReference>
<reference evidence="6" key="1">
    <citation type="submission" date="2025-08" db="UniProtKB">
        <authorList>
            <consortium name="RefSeq"/>
        </authorList>
    </citation>
    <scope>IDENTIFICATION</scope>
</reference>
<evidence type="ECO:0000256" key="1">
    <source>
        <dbReference type="ARBA" id="ARBA00022729"/>
    </source>
</evidence>